<evidence type="ECO:0000256" key="2">
    <source>
        <dbReference type="SAM" id="Phobius"/>
    </source>
</evidence>
<dbReference type="EMBL" id="FQUY01000005">
    <property type="protein sequence ID" value="SHE72780.1"/>
    <property type="molecule type" value="Genomic_DNA"/>
</dbReference>
<evidence type="ECO:0000313" key="3">
    <source>
        <dbReference type="EMBL" id="SHE72780.1"/>
    </source>
</evidence>
<proteinExistence type="predicted"/>
<sequence length="396" mass="43953">MWVYWLTLGSLSIVLYFPYKKFFTKPVALRASIATFIIGMIYPLLQVKLSVAQTFFSIGLLLLFLGVTIARNHPYWDAEEPEETSQTNRSPDTTGNEWVGSGMPDMQHPVVQEETVPEEIKGRETVCGTGELTVKSEEQAEPVAPGESHEEMKPCKQQAVVSPEEEPSEIVMVGGEDNLPTVVAEESAPSRDVLEPDVPEPLQTSDYISGDTRDPEDVSREDSLLIQTLQETEHTPDTSLKTDIAEDASQTSGLAEDLPAASTTGESSQSPKSLLVEGLRLAKCKQYAQAVRHLNKVVAYGADPELLYLAISELSSIYQHLGLYPMALEIINAFAEHPSLKEHPGMANLKQKARFIRCLMDLLSRDRYGHIPYEQVPEAVRREAFDNSLNIKHLIS</sequence>
<reference evidence="4" key="1">
    <citation type="submission" date="2016-11" db="EMBL/GenBank/DDBJ databases">
        <authorList>
            <person name="Varghese N."/>
            <person name="Submissions S."/>
        </authorList>
    </citation>
    <scope>NUCLEOTIDE SEQUENCE [LARGE SCALE GENOMIC DNA]</scope>
    <source>
        <strain evidence="4">DSM 12395</strain>
    </source>
</reference>
<dbReference type="STRING" id="1121429.SAMN02745133_01007"/>
<evidence type="ECO:0000256" key="1">
    <source>
        <dbReference type="SAM" id="MobiDB-lite"/>
    </source>
</evidence>
<feature type="compositionally biased region" description="Polar residues" evidence="1">
    <location>
        <begin position="84"/>
        <end position="96"/>
    </location>
</feature>
<feature type="compositionally biased region" description="Basic and acidic residues" evidence="1">
    <location>
        <begin position="211"/>
        <end position="220"/>
    </location>
</feature>
<evidence type="ECO:0008006" key="5">
    <source>
        <dbReference type="Google" id="ProtNLM"/>
    </source>
</evidence>
<feature type="region of interest" description="Disordered" evidence="1">
    <location>
        <begin position="185"/>
        <end position="220"/>
    </location>
</feature>
<keyword evidence="2" id="KW-0812">Transmembrane</keyword>
<feature type="region of interest" description="Disordered" evidence="1">
    <location>
        <begin position="135"/>
        <end position="154"/>
    </location>
</feature>
<name>A0A1M4VV46_9FIRM</name>
<evidence type="ECO:0000313" key="4">
    <source>
        <dbReference type="Proteomes" id="UP000184148"/>
    </source>
</evidence>
<keyword evidence="2" id="KW-0472">Membrane</keyword>
<keyword evidence="2" id="KW-1133">Transmembrane helix</keyword>
<accession>A0A1M4VV46</accession>
<dbReference type="RefSeq" id="WP_073236691.1">
    <property type="nucleotide sequence ID" value="NZ_FQUY01000005.1"/>
</dbReference>
<feature type="transmembrane region" description="Helical" evidence="2">
    <location>
        <begin position="51"/>
        <end position="70"/>
    </location>
</feature>
<dbReference type="OrthoDB" id="1786162at2"/>
<feature type="region of interest" description="Disordered" evidence="1">
    <location>
        <begin position="78"/>
        <end position="105"/>
    </location>
</feature>
<keyword evidence="4" id="KW-1185">Reference proteome</keyword>
<protein>
    <recommendedName>
        <fullName evidence="5">Tetratricopeptide repeat-containing protein</fullName>
    </recommendedName>
</protein>
<dbReference type="Proteomes" id="UP000184148">
    <property type="component" value="Unassembled WGS sequence"/>
</dbReference>
<dbReference type="AlphaFoldDB" id="A0A1M4VV46"/>
<organism evidence="3 4">
    <name type="scientific">Desulforamulus putei DSM 12395</name>
    <dbReference type="NCBI Taxonomy" id="1121429"/>
    <lineage>
        <taxon>Bacteria</taxon>
        <taxon>Bacillati</taxon>
        <taxon>Bacillota</taxon>
        <taxon>Clostridia</taxon>
        <taxon>Eubacteriales</taxon>
        <taxon>Peptococcaceae</taxon>
        <taxon>Desulforamulus</taxon>
    </lineage>
</organism>
<feature type="transmembrane region" description="Helical" evidence="2">
    <location>
        <begin position="27"/>
        <end position="45"/>
    </location>
</feature>
<gene>
    <name evidence="3" type="ORF">SAMN02745133_01007</name>
</gene>